<keyword evidence="5" id="KW-0963">Cytoplasm</keyword>
<dbReference type="Proteomes" id="UP000267029">
    <property type="component" value="Unassembled WGS sequence"/>
</dbReference>
<dbReference type="GO" id="GO:0006611">
    <property type="term" value="P:protein export from nucleus"/>
    <property type="evidence" value="ECO:0007669"/>
    <property type="project" value="InterPro"/>
</dbReference>
<dbReference type="InterPro" id="IPR040016">
    <property type="entry name" value="XPO6"/>
</dbReference>
<evidence type="ECO:0000256" key="1">
    <source>
        <dbReference type="ARBA" id="ARBA00004123"/>
    </source>
</evidence>
<evidence type="ECO:0000256" key="2">
    <source>
        <dbReference type="ARBA" id="ARBA00004496"/>
    </source>
</evidence>
<comment type="similarity">
    <text evidence="3">Belongs to the exportin family.</text>
</comment>
<evidence type="ECO:0000313" key="9">
    <source>
        <dbReference type="Proteomes" id="UP000267029"/>
    </source>
</evidence>
<keyword evidence="6" id="KW-0653">Protein transport</keyword>
<dbReference type="GO" id="GO:0005737">
    <property type="term" value="C:cytoplasm"/>
    <property type="evidence" value="ECO:0007669"/>
    <property type="project" value="UniProtKB-SubCell"/>
</dbReference>
<proteinExistence type="inferred from homology"/>
<dbReference type="STRING" id="53468.A0A0R3U970"/>
<dbReference type="GO" id="GO:0005634">
    <property type="term" value="C:nucleus"/>
    <property type="evidence" value="ECO:0007669"/>
    <property type="project" value="UniProtKB-SubCell"/>
</dbReference>
<evidence type="ECO:0000256" key="7">
    <source>
        <dbReference type="ARBA" id="ARBA00023242"/>
    </source>
</evidence>
<dbReference type="InterPro" id="IPR016024">
    <property type="entry name" value="ARM-type_fold"/>
</dbReference>
<evidence type="ECO:0000256" key="4">
    <source>
        <dbReference type="ARBA" id="ARBA00022448"/>
    </source>
</evidence>
<dbReference type="SUPFAM" id="SSF48371">
    <property type="entry name" value="ARM repeat"/>
    <property type="match status" value="1"/>
</dbReference>
<evidence type="ECO:0008006" key="10">
    <source>
        <dbReference type="Google" id="ProtNLM"/>
    </source>
</evidence>
<keyword evidence="9" id="KW-1185">Reference proteome</keyword>
<dbReference type="PANTHER" id="PTHR21452:SF4">
    <property type="entry name" value="EXPORTIN-6"/>
    <property type="match status" value="1"/>
</dbReference>
<keyword evidence="7" id="KW-0539">Nucleus</keyword>
<keyword evidence="4" id="KW-0813">Transport</keyword>
<gene>
    <name evidence="8" type="ORF">MCOS_LOCUS3464</name>
</gene>
<name>A0A0R3U970_MESCO</name>
<organism evidence="8 9">
    <name type="scientific">Mesocestoides corti</name>
    <name type="common">Flatworm</name>
    <dbReference type="NCBI Taxonomy" id="53468"/>
    <lineage>
        <taxon>Eukaryota</taxon>
        <taxon>Metazoa</taxon>
        <taxon>Spiralia</taxon>
        <taxon>Lophotrochozoa</taxon>
        <taxon>Platyhelminthes</taxon>
        <taxon>Cestoda</taxon>
        <taxon>Eucestoda</taxon>
        <taxon>Cyclophyllidea</taxon>
        <taxon>Mesocestoididae</taxon>
        <taxon>Mesocestoides</taxon>
    </lineage>
</organism>
<accession>A0A0R3U970</accession>
<dbReference type="Gene3D" id="1.25.10.10">
    <property type="entry name" value="Leucine-rich Repeat Variant"/>
    <property type="match status" value="1"/>
</dbReference>
<dbReference type="GO" id="GO:0005049">
    <property type="term" value="F:nuclear export signal receptor activity"/>
    <property type="evidence" value="ECO:0007669"/>
    <property type="project" value="InterPro"/>
</dbReference>
<sequence>MTALADIQSVLVEFYAQASSPERLAQLQQSLIQFEQEPSSWMTALNFLASSNDQYVGMFSLGIIESTTKQRWPLLSDADKQEISGFLEKYAFASECQSPISSFTSVLKCKAVKIWTSICKKTFSEIQSQFLEKLICLLRMPPSIASEAELQRLSLSLSLFKAAFEELVRPDYEVGSNKTAENVFILGRSAPQLFAALANVVETLLGHDLIDAARAMFSTASEGVSEAQMYTCLRHVLCLNTNILFSSTDVENKRLSVILLKNFTGFLESLNVVLSVASGSLTDHCRLYSLLYIFVLMGFPKLITAIIEASRQRNLSPAVSVDSLAEIGMHSLSCLTELVERKDFPRDVLIQHLFHVYRIIYWVMLMLDTEYPLPGLASSVINLLAESGVMLSTAGLESNLADLAAVTQSVESTSEDFYQKLADILRLLVTNFLFSKTVDDNSTTDQNPYIFSPTKFLQRVQYFTFSVCRPLLSVYLSSLDLWIAYLDFIKAIHYGDSVLSTGTHKPVELPQQTQLIISDLCSSLLSTIYFSESSSYLDVLDNEAPPAHQSGSATDFSNSYVAFFEDTLQLADSSDLMADQSEYGIFIQTSLTLLSSIAFFNPTNVLHSVAAKFQKELAVFSQLCNLGDKVTLEEHTTRKLHSALRDLATCLSCLTYLSEHFGSLQDTSMLRWLLQALVFNLGSGVSLCDRLESLRMDTIRQDVVQVVVENINLLRCLMSSGLVIVCEDSNVEIPRGHVVLTLEDKDAFSTALIQCIHHLLLKSPVVSLRLHTTQLFQALVLSANPPGFLPPAGLLSEGGCLLELVNCCCETARLKSFSIPVQRLLVRSVTAYLLVDEVPPPSQSKFALKCLEQLQALTSEKGSILANRLIPFFSQALRQETLTTDRDAYFASLCWLNEALASLMPLGSKSRRLMYDSLTASGLLDRIWQCLDTTSLSPEVHLFVAHLSFFVQFTDIYGSQRTTASLIPGFVAKVMRLLHVLESNTAPARLVSPIVSHLVHLINRLVQNRTVFPPMAPDVLRFVSNCLVVNLAGGIMADLPTIVSTASRNDPDLCLRVFDTLFQTMSFGYSQLTSEENLATFLRSVLAVYSGGVFDPRLITACTEALCDLNMRHRLFALPSFLANWRGQFARRFLNLLVGGGAVQQGSDTEMVLVKALHAFYCSPEGLAVQEFWDMAVHPFLVEAVALPTDKVELLAKSALTFAQNGVATANLKNLEDFSATFNALLSDVKQWLRANPNAHPNTIPVASLANTKSA</sequence>
<dbReference type="InterPro" id="IPR011989">
    <property type="entry name" value="ARM-like"/>
</dbReference>
<reference evidence="8 9" key="1">
    <citation type="submission" date="2018-10" db="EMBL/GenBank/DDBJ databases">
        <authorList>
            <consortium name="Pathogen Informatics"/>
        </authorList>
    </citation>
    <scope>NUCLEOTIDE SEQUENCE [LARGE SCALE GENOMIC DNA]</scope>
</reference>
<dbReference type="EMBL" id="UXSR01000795">
    <property type="protein sequence ID" value="VDD77461.1"/>
    <property type="molecule type" value="Genomic_DNA"/>
</dbReference>
<evidence type="ECO:0000313" key="8">
    <source>
        <dbReference type="EMBL" id="VDD77461.1"/>
    </source>
</evidence>
<dbReference type="AlphaFoldDB" id="A0A0R3U970"/>
<evidence type="ECO:0000256" key="5">
    <source>
        <dbReference type="ARBA" id="ARBA00022490"/>
    </source>
</evidence>
<dbReference type="PANTHER" id="PTHR21452">
    <property type="entry name" value="EXPORTIN-6"/>
    <property type="match status" value="1"/>
</dbReference>
<evidence type="ECO:0000256" key="6">
    <source>
        <dbReference type="ARBA" id="ARBA00022927"/>
    </source>
</evidence>
<dbReference type="OrthoDB" id="10261013at2759"/>
<comment type="subcellular location">
    <subcellularLocation>
        <location evidence="2">Cytoplasm</location>
    </subcellularLocation>
    <subcellularLocation>
        <location evidence="1">Nucleus</location>
    </subcellularLocation>
</comment>
<protein>
    <recommendedName>
        <fullName evidence="10">Importin N-terminal domain-containing protein</fullName>
    </recommendedName>
</protein>
<evidence type="ECO:0000256" key="3">
    <source>
        <dbReference type="ARBA" id="ARBA00009466"/>
    </source>
</evidence>